<dbReference type="Gene3D" id="3.40.50.720">
    <property type="entry name" value="NAD(P)-binding Rossmann-like Domain"/>
    <property type="match status" value="1"/>
</dbReference>
<dbReference type="InterPro" id="IPR020904">
    <property type="entry name" value="Sc_DH/Rdtase_CS"/>
</dbReference>
<evidence type="ECO:0000256" key="1">
    <source>
        <dbReference type="ARBA" id="ARBA00006484"/>
    </source>
</evidence>
<dbReference type="InterPro" id="IPR057326">
    <property type="entry name" value="KR_dom"/>
</dbReference>
<dbReference type="PROSITE" id="PS00061">
    <property type="entry name" value="ADH_SHORT"/>
    <property type="match status" value="1"/>
</dbReference>
<accession>A0ABV2AYD8</accession>
<dbReference type="PANTHER" id="PTHR24320">
    <property type="entry name" value="RETINOL DEHYDROGENASE"/>
    <property type="match status" value="1"/>
</dbReference>
<dbReference type="InterPro" id="IPR002347">
    <property type="entry name" value="SDR_fam"/>
</dbReference>
<evidence type="ECO:0000256" key="3">
    <source>
        <dbReference type="RuleBase" id="RU000363"/>
    </source>
</evidence>
<name>A0ABV2AYD8_9GAMM</name>
<comment type="similarity">
    <text evidence="1 3">Belongs to the short-chain dehydrogenases/reductases (SDR) family.</text>
</comment>
<evidence type="ECO:0000256" key="2">
    <source>
        <dbReference type="ARBA" id="ARBA00023002"/>
    </source>
</evidence>
<dbReference type="EMBL" id="APND01000001">
    <property type="protein sequence ID" value="MES1928134.1"/>
    <property type="molecule type" value="Genomic_DNA"/>
</dbReference>
<keyword evidence="2" id="KW-0560">Oxidoreductase</keyword>
<keyword evidence="6" id="KW-1185">Reference proteome</keyword>
<dbReference type="Pfam" id="PF00106">
    <property type="entry name" value="adh_short"/>
    <property type="match status" value="1"/>
</dbReference>
<feature type="domain" description="Ketoreductase" evidence="4">
    <location>
        <begin position="5"/>
        <end position="174"/>
    </location>
</feature>
<proteinExistence type="inferred from homology"/>
<dbReference type="InterPro" id="IPR036291">
    <property type="entry name" value="NAD(P)-bd_dom_sf"/>
</dbReference>
<protein>
    <submittedName>
        <fullName evidence="5">Short chain dehydrogenase/reductase family oxidoreductase</fullName>
    </submittedName>
</protein>
<dbReference type="SMART" id="SM00822">
    <property type="entry name" value="PKS_KR"/>
    <property type="match status" value="1"/>
</dbReference>
<comment type="caution">
    <text evidence="5">The sequence shown here is derived from an EMBL/GenBank/DDBJ whole genome shotgun (WGS) entry which is preliminary data.</text>
</comment>
<dbReference type="Proteomes" id="UP001460888">
    <property type="component" value="Unassembled WGS sequence"/>
</dbReference>
<dbReference type="PRINTS" id="PR00081">
    <property type="entry name" value="GDHRDH"/>
</dbReference>
<sequence>MATKKTILVTGSTDGIGLETAKLLVSAGHHVLVHGRNPAKLAQAAETLSAMATAGRVESIVADLSRMADVEAFAQALTEKHSALDVLINNAGVYKTPEPFTPDGLDVRFAVNTIAPYLLTQRLLPLLGPQGRVINLSSAAQSPVDSNALRGEGRLSDNAAYAQSKLALTMWSRSLALSLEDSGPAIIAVNPGSLLGTKMVSEAFGMNGGDVRQGADILVRAALDDEFSTASGKYFDNDKGAFGRPHDDALDEAKSQAIIRAIEAILADLNLSV</sequence>
<dbReference type="PANTHER" id="PTHR24320:SF148">
    <property type="entry name" value="NAD(P)-BINDING ROSSMANN-FOLD SUPERFAMILY PROTEIN"/>
    <property type="match status" value="1"/>
</dbReference>
<reference evidence="5 6" key="1">
    <citation type="submission" date="2013-03" db="EMBL/GenBank/DDBJ databases">
        <title>Salinisphaera dokdonensis CL-ES53 Genome Sequencing.</title>
        <authorList>
            <person name="Li C."/>
            <person name="Lai Q."/>
            <person name="Shao Z."/>
        </authorList>
    </citation>
    <scope>NUCLEOTIDE SEQUENCE [LARGE SCALE GENOMIC DNA]</scope>
    <source>
        <strain evidence="5 6">CL-ES53</strain>
    </source>
</reference>
<evidence type="ECO:0000259" key="4">
    <source>
        <dbReference type="SMART" id="SM00822"/>
    </source>
</evidence>
<evidence type="ECO:0000313" key="6">
    <source>
        <dbReference type="Proteomes" id="UP001460888"/>
    </source>
</evidence>
<evidence type="ECO:0000313" key="5">
    <source>
        <dbReference type="EMBL" id="MES1928134.1"/>
    </source>
</evidence>
<dbReference type="RefSeq" id="WP_353109020.1">
    <property type="nucleotide sequence ID" value="NZ_APND01000001.1"/>
</dbReference>
<organism evidence="5 6">
    <name type="scientific">Salinisphaera dokdonensis CL-ES53</name>
    <dbReference type="NCBI Taxonomy" id="1304272"/>
    <lineage>
        <taxon>Bacteria</taxon>
        <taxon>Pseudomonadati</taxon>
        <taxon>Pseudomonadota</taxon>
        <taxon>Gammaproteobacteria</taxon>
        <taxon>Salinisphaerales</taxon>
        <taxon>Salinisphaeraceae</taxon>
        <taxon>Salinisphaera</taxon>
    </lineage>
</organism>
<gene>
    <name evidence="5" type="ORF">SADO_02725</name>
</gene>
<dbReference type="PRINTS" id="PR00080">
    <property type="entry name" value="SDRFAMILY"/>
</dbReference>
<dbReference type="SUPFAM" id="SSF51735">
    <property type="entry name" value="NAD(P)-binding Rossmann-fold domains"/>
    <property type="match status" value="1"/>
</dbReference>